<dbReference type="AlphaFoldDB" id="A0A5E4NNK6"/>
<dbReference type="Proteomes" id="UP000325440">
    <property type="component" value="Unassembled WGS sequence"/>
</dbReference>
<proteinExistence type="predicted"/>
<feature type="compositionally biased region" description="Basic and acidic residues" evidence="1">
    <location>
        <begin position="63"/>
        <end position="72"/>
    </location>
</feature>
<name>A0A5E4NNK6_9HEMI</name>
<evidence type="ECO:0000313" key="2">
    <source>
        <dbReference type="EMBL" id="VVC46542.1"/>
    </source>
</evidence>
<feature type="region of interest" description="Disordered" evidence="1">
    <location>
        <begin position="50"/>
        <end position="72"/>
    </location>
</feature>
<feature type="non-terminal residue" evidence="2">
    <location>
        <position position="233"/>
    </location>
</feature>
<gene>
    <name evidence="2" type="ORF">CINCED_3A010288</name>
</gene>
<organism evidence="2 3">
    <name type="scientific">Cinara cedri</name>
    <dbReference type="NCBI Taxonomy" id="506608"/>
    <lineage>
        <taxon>Eukaryota</taxon>
        <taxon>Metazoa</taxon>
        <taxon>Ecdysozoa</taxon>
        <taxon>Arthropoda</taxon>
        <taxon>Hexapoda</taxon>
        <taxon>Insecta</taxon>
        <taxon>Pterygota</taxon>
        <taxon>Neoptera</taxon>
        <taxon>Paraneoptera</taxon>
        <taxon>Hemiptera</taxon>
        <taxon>Sternorrhyncha</taxon>
        <taxon>Aphidomorpha</taxon>
        <taxon>Aphidoidea</taxon>
        <taxon>Aphididae</taxon>
        <taxon>Lachninae</taxon>
        <taxon>Cinara</taxon>
    </lineage>
</organism>
<evidence type="ECO:0000256" key="1">
    <source>
        <dbReference type="SAM" id="MobiDB-lite"/>
    </source>
</evidence>
<dbReference type="EMBL" id="CABPRJ010002697">
    <property type="protein sequence ID" value="VVC46542.1"/>
    <property type="molecule type" value="Genomic_DNA"/>
</dbReference>
<accession>A0A5E4NNK6</accession>
<reference evidence="2 3" key="1">
    <citation type="submission" date="2019-08" db="EMBL/GenBank/DDBJ databases">
        <authorList>
            <person name="Alioto T."/>
            <person name="Alioto T."/>
            <person name="Gomez Garrido J."/>
        </authorList>
    </citation>
    <scope>NUCLEOTIDE SEQUENCE [LARGE SCALE GENOMIC DNA]</scope>
</reference>
<sequence length="233" mass="26753">MKTKVIGDSESPTEVYQKKSNANTNFPVKEVKSKKKCNIVKQSTIINRTSTIIPQDKSPVPDVKPKEKSPVKLRENCSVKEIKPSFEDDIKKIDIEVHDTSTNANTQTSTLIWKISEAPDFKSRKEFFENRKLNDNSEKETLKKIIKLSSIKNHRASFEESIDKKTLLQDKTNVPKQTTLDTKIRSPDRITESLKKIMNTELFDVKVEKINKSRKLLGSKTVKDRKATFENND</sequence>
<keyword evidence="3" id="KW-1185">Reference proteome</keyword>
<protein>
    <submittedName>
        <fullName evidence="2">Uncharacterized protein</fullName>
    </submittedName>
</protein>
<evidence type="ECO:0000313" key="3">
    <source>
        <dbReference type="Proteomes" id="UP000325440"/>
    </source>
</evidence>